<reference evidence="3" key="2">
    <citation type="submission" date="2025-08" db="UniProtKB">
        <authorList>
            <consortium name="RefSeq"/>
        </authorList>
    </citation>
    <scope>IDENTIFICATION</scope>
    <source>
        <tissue evidence="3">Leaf</tissue>
    </source>
</reference>
<feature type="region of interest" description="Disordered" evidence="1">
    <location>
        <begin position="339"/>
        <end position="372"/>
    </location>
</feature>
<protein>
    <submittedName>
        <fullName evidence="3">Uncharacterized protein LOC109719316</fullName>
    </submittedName>
</protein>
<organism evidence="2 3">
    <name type="scientific">Ananas comosus</name>
    <name type="common">Pineapple</name>
    <name type="synonym">Ananas ananas</name>
    <dbReference type="NCBI Taxonomy" id="4615"/>
    <lineage>
        <taxon>Eukaryota</taxon>
        <taxon>Viridiplantae</taxon>
        <taxon>Streptophyta</taxon>
        <taxon>Embryophyta</taxon>
        <taxon>Tracheophyta</taxon>
        <taxon>Spermatophyta</taxon>
        <taxon>Magnoliopsida</taxon>
        <taxon>Liliopsida</taxon>
        <taxon>Poales</taxon>
        <taxon>Bromeliaceae</taxon>
        <taxon>Bromelioideae</taxon>
        <taxon>Ananas</taxon>
    </lineage>
</organism>
<evidence type="ECO:0000256" key="1">
    <source>
        <dbReference type="SAM" id="MobiDB-lite"/>
    </source>
</evidence>
<dbReference type="Proteomes" id="UP000515123">
    <property type="component" value="Linkage group 13"/>
</dbReference>
<proteinExistence type="predicted"/>
<accession>A0A6P5G6T7</accession>
<feature type="region of interest" description="Disordered" evidence="1">
    <location>
        <begin position="668"/>
        <end position="692"/>
    </location>
</feature>
<keyword evidence="2" id="KW-1185">Reference proteome</keyword>
<evidence type="ECO:0000313" key="2">
    <source>
        <dbReference type="Proteomes" id="UP000515123"/>
    </source>
</evidence>
<dbReference type="OrthoDB" id="1921521at2759"/>
<reference evidence="2" key="1">
    <citation type="journal article" date="2015" name="Nat. Genet.">
        <title>The pineapple genome and the evolution of CAM photosynthesis.</title>
        <authorList>
            <person name="Ming R."/>
            <person name="VanBuren R."/>
            <person name="Wai C.M."/>
            <person name="Tang H."/>
            <person name="Schatz M.C."/>
            <person name="Bowers J.E."/>
            <person name="Lyons E."/>
            <person name="Wang M.L."/>
            <person name="Chen J."/>
            <person name="Biggers E."/>
            <person name="Zhang J."/>
            <person name="Huang L."/>
            <person name="Zhang L."/>
            <person name="Miao W."/>
            <person name="Zhang J."/>
            <person name="Ye Z."/>
            <person name="Miao C."/>
            <person name="Lin Z."/>
            <person name="Wang H."/>
            <person name="Zhou H."/>
            <person name="Yim W.C."/>
            <person name="Priest H.D."/>
            <person name="Zheng C."/>
            <person name="Woodhouse M."/>
            <person name="Edger P.P."/>
            <person name="Guyot R."/>
            <person name="Guo H.B."/>
            <person name="Guo H."/>
            <person name="Zheng G."/>
            <person name="Singh R."/>
            <person name="Sharma A."/>
            <person name="Min X."/>
            <person name="Zheng Y."/>
            <person name="Lee H."/>
            <person name="Gurtowski J."/>
            <person name="Sedlazeck F.J."/>
            <person name="Harkess A."/>
            <person name="McKain M.R."/>
            <person name="Liao Z."/>
            <person name="Fang J."/>
            <person name="Liu J."/>
            <person name="Zhang X."/>
            <person name="Zhang Q."/>
            <person name="Hu W."/>
            <person name="Qin Y."/>
            <person name="Wang K."/>
            <person name="Chen L.Y."/>
            <person name="Shirley N."/>
            <person name="Lin Y.R."/>
            <person name="Liu L.Y."/>
            <person name="Hernandez A.G."/>
            <person name="Wright C.L."/>
            <person name="Bulone V."/>
            <person name="Tuskan G.A."/>
            <person name="Heath K."/>
            <person name="Zee F."/>
            <person name="Moore P.H."/>
            <person name="Sunkar R."/>
            <person name="Leebens-Mack J.H."/>
            <person name="Mockler T."/>
            <person name="Bennetzen J.L."/>
            <person name="Freeling M."/>
            <person name="Sankoff D."/>
            <person name="Paterson A.H."/>
            <person name="Zhu X."/>
            <person name="Yang X."/>
            <person name="Smith J.A."/>
            <person name="Cushman J.C."/>
            <person name="Paull R.E."/>
            <person name="Yu Q."/>
        </authorList>
    </citation>
    <scope>NUCLEOTIDE SEQUENCE [LARGE SCALE GENOMIC DNA]</scope>
    <source>
        <strain evidence="2">cv. F153</strain>
    </source>
</reference>
<feature type="region of interest" description="Disordered" evidence="1">
    <location>
        <begin position="1"/>
        <end position="68"/>
    </location>
</feature>
<dbReference type="RefSeq" id="XP_020101493.1">
    <property type="nucleotide sequence ID" value="XM_020245904.1"/>
</dbReference>
<dbReference type="PANTHER" id="PTHR36741:SF1">
    <property type="entry name" value="OS07G0100500 PROTEIN"/>
    <property type="match status" value="1"/>
</dbReference>
<feature type="compositionally biased region" description="Basic and acidic residues" evidence="1">
    <location>
        <begin position="1"/>
        <end position="34"/>
    </location>
</feature>
<feature type="compositionally biased region" description="Basic and acidic residues" evidence="1">
    <location>
        <begin position="359"/>
        <end position="370"/>
    </location>
</feature>
<feature type="compositionally biased region" description="Acidic residues" evidence="1">
    <location>
        <begin position="669"/>
        <end position="679"/>
    </location>
</feature>
<dbReference type="AlphaFoldDB" id="A0A6P5G6T7"/>
<dbReference type="PANTHER" id="PTHR36741">
    <property type="entry name" value="OS07G0100500 PROTEIN"/>
    <property type="match status" value="1"/>
</dbReference>
<sequence>MASPRKEGLAKGEMPEASDRPLRDDAIDESRENEGSEASGALEAPRRSEGGDGGLAERPGDALRGGSDEDLVLERTDGEIGALQWLRALDLQFLGACRADERLKPLLKLNVSSGAKEDRLISQLSQHFEVSEIGMLARCLCVPLVSIRVGKVNKQANLLCPTTTRGHLNLTLLPSSSMRISFAGDDGHTERLALVSNEFEDFEVIIEGISADSSGRSFQLKVSESRVLYYWCSEKSKHHGMELLEKMKDLLKRRPTLSNLTGISDSRLDSFATHLQAYLLGSSNSVEIKSIASPFDFLTTSTTDELYSHSSPLVPKSSRFRPAAAHAAKVNPVYQASLSPRSNTFKDGALRNPSGVRSGTREKLKRRGEGHIISSTIATPPISSSVSTSTHSSISNSLNVDNSLFVGLPKISCLPASLLSCNPPAESPTSTDVAAQSSLFRPYYCWCPPCPSSLQYRVTPLHQPSTSSESLPLPPLSSLLSGAHPPASGLPSKSTNETTELPPLNFQSLLHDPLAHLSLPVSSRVSLPGSQVLTFTPFMSDPIVHIPVIDVCSSGQAYLVSAGPAISSAIPPLHPTRVNPLIPEAESLAEKNARETLRRLIDSSPVLVRPQLMSVAPAASNGVDGHLFCSEGAKRDIHISSQNYGRNFNFDSIASGISLMGLYSSKDEVDGDDGDETIGEEGHECMGTPKNP</sequence>
<dbReference type="GeneID" id="109719316"/>
<evidence type="ECO:0000313" key="3">
    <source>
        <dbReference type="RefSeq" id="XP_020101493.1"/>
    </source>
</evidence>
<name>A0A6P5G6T7_ANACO</name>
<gene>
    <name evidence="3" type="primary">LOC109719316</name>
</gene>